<gene>
    <name evidence="2" type="ORF">PGLA1383_LOCUS2426</name>
</gene>
<evidence type="ECO:0000256" key="1">
    <source>
        <dbReference type="ARBA" id="ARBA00022679"/>
    </source>
</evidence>
<dbReference type="GO" id="GO:0051999">
    <property type="term" value="P:mannosyl-inositol phosphorylceramide biosynthetic process"/>
    <property type="evidence" value="ECO:0007669"/>
    <property type="project" value="TreeGrafter"/>
</dbReference>
<dbReference type="PANTHER" id="PTHR32385">
    <property type="entry name" value="MANNOSYL PHOSPHORYLINOSITOL CERAMIDE SYNTHASE"/>
    <property type="match status" value="1"/>
</dbReference>
<comment type="caution">
    <text evidence="2">The sequence shown here is derived from an EMBL/GenBank/DDBJ whole genome shotgun (WGS) entry which is preliminary data.</text>
</comment>
<dbReference type="EMBL" id="CAJNNV010000745">
    <property type="protein sequence ID" value="CAE8583461.1"/>
    <property type="molecule type" value="Genomic_DNA"/>
</dbReference>
<protein>
    <recommendedName>
        <fullName evidence="4">Alpha 1,4-glycosyltransferase domain-containing protein</fullName>
    </recommendedName>
</protein>
<dbReference type="Proteomes" id="UP000654075">
    <property type="component" value="Unassembled WGS sequence"/>
</dbReference>
<accession>A0A813D4T9</accession>
<dbReference type="Pfam" id="PF04488">
    <property type="entry name" value="Gly_transf_sug"/>
    <property type="match status" value="1"/>
</dbReference>
<dbReference type="InterPro" id="IPR029044">
    <property type="entry name" value="Nucleotide-diphossugar_trans"/>
</dbReference>
<dbReference type="PANTHER" id="PTHR32385:SF15">
    <property type="entry name" value="INOSITOL PHOSPHOCERAMIDE MANNOSYLTRANSFERASE 1"/>
    <property type="match status" value="1"/>
</dbReference>
<sequence>GRKGSVFFQKVWEKHKAKLVNHCPLSQKADEKICCFDKADEQCHIPWLALNRGLAHPVIRNWNRDITPMTSYCFSGDDSFLPLEMEQVLKNKNNLSDGIKFWKLRNVGNPLGRIAYHFQQANMRLQQFNCNSLFDNTTVVGAIWIRAFTTGAGRNLVPESEASDRFFKQMPQLKPVSHHYKDNLPCLRHGPPQLPSLPANYRGKEVCNIFTLWDYNLKHGGPPVFNKLNVESWRRRTHNLCKEPILINDDNVKEWIPDMPDEYFRMPAKAAKSDLIRYALLYHHGGLYMDADFIAIQDFEPIVGLLGDYELVSYSDKAPEGQQCDHGFSSNLLGGKKGSRIHKAIWEAQK</sequence>
<dbReference type="Gene3D" id="3.90.550.20">
    <property type="match status" value="1"/>
</dbReference>
<proteinExistence type="predicted"/>
<keyword evidence="1" id="KW-0808">Transferase</keyword>
<dbReference type="AlphaFoldDB" id="A0A813D4T9"/>
<name>A0A813D4T9_POLGL</name>
<dbReference type="InterPro" id="IPR007577">
    <property type="entry name" value="GlycoTrfase_DXD_sugar-bd_CS"/>
</dbReference>
<dbReference type="GO" id="GO:0000030">
    <property type="term" value="F:mannosyltransferase activity"/>
    <property type="evidence" value="ECO:0007669"/>
    <property type="project" value="TreeGrafter"/>
</dbReference>
<dbReference type="GO" id="GO:0016020">
    <property type="term" value="C:membrane"/>
    <property type="evidence" value="ECO:0007669"/>
    <property type="project" value="GOC"/>
</dbReference>
<keyword evidence="3" id="KW-1185">Reference proteome</keyword>
<feature type="non-terminal residue" evidence="2">
    <location>
        <position position="1"/>
    </location>
</feature>
<feature type="non-terminal residue" evidence="2">
    <location>
        <position position="350"/>
    </location>
</feature>
<dbReference type="InterPro" id="IPR051706">
    <property type="entry name" value="Glycosyltransferase_domain"/>
</dbReference>
<evidence type="ECO:0000313" key="2">
    <source>
        <dbReference type="EMBL" id="CAE8583461.1"/>
    </source>
</evidence>
<reference evidence="2" key="1">
    <citation type="submission" date="2021-02" db="EMBL/GenBank/DDBJ databases">
        <authorList>
            <person name="Dougan E. K."/>
            <person name="Rhodes N."/>
            <person name="Thang M."/>
            <person name="Chan C."/>
        </authorList>
    </citation>
    <scope>NUCLEOTIDE SEQUENCE</scope>
</reference>
<evidence type="ECO:0000313" key="3">
    <source>
        <dbReference type="Proteomes" id="UP000654075"/>
    </source>
</evidence>
<evidence type="ECO:0008006" key="4">
    <source>
        <dbReference type="Google" id="ProtNLM"/>
    </source>
</evidence>
<dbReference type="OrthoDB" id="409543at2759"/>
<organism evidence="2 3">
    <name type="scientific">Polarella glacialis</name>
    <name type="common">Dinoflagellate</name>
    <dbReference type="NCBI Taxonomy" id="89957"/>
    <lineage>
        <taxon>Eukaryota</taxon>
        <taxon>Sar</taxon>
        <taxon>Alveolata</taxon>
        <taxon>Dinophyceae</taxon>
        <taxon>Suessiales</taxon>
        <taxon>Suessiaceae</taxon>
        <taxon>Polarella</taxon>
    </lineage>
</organism>
<dbReference type="SUPFAM" id="SSF53448">
    <property type="entry name" value="Nucleotide-diphospho-sugar transferases"/>
    <property type="match status" value="1"/>
</dbReference>